<feature type="coiled-coil region" evidence="1">
    <location>
        <begin position="28"/>
        <end position="55"/>
    </location>
</feature>
<dbReference type="AlphaFoldDB" id="A0AAU7QD60"/>
<dbReference type="NCBIfam" id="NF008575">
    <property type="entry name" value="PRK11530.1"/>
    <property type="match status" value="1"/>
</dbReference>
<dbReference type="EMBL" id="CP157947">
    <property type="protein sequence ID" value="XBS70811.1"/>
    <property type="molecule type" value="Genomic_DNA"/>
</dbReference>
<evidence type="ECO:0000259" key="4">
    <source>
        <dbReference type="Pfam" id="PF11622"/>
    </source>
</evidence>
<reference evidence="5" key="1">
    <citation type="submission" date="2024-06" db="EMBL/GenBank/DDBJ databases">
        <authorList>
            <person name="Coelho C."/>
            <person name="Bento M."/>
            <person name="Garcia E."/>
            <person name="Camelo A."/>
            <person name="Brandao I."/>
            <person name="Espirito Santo C."/>
            <person name="Trovao J."/>
            <person name="Verissimo A."/>
            <person name="Costa J."/>
            <person name="Tiago I."/>
        </authorList>
    </citation>
    <scope>NUCLEOTIDE SEQUENCE</scope>
    <source>
        <strain evidence="5">KWT182</strain>
    </source>
</reference>
<protein>
    <submittedName>
        <fullName evidence="5">DUF3251 domain-containing protein</fullName>
    </submittedName>
</protein>
<feature type="domain" description="DUF3251" evidence="4">
    <location>
        <begin position="20"/>
        <end position="178"/>
    </location>
</feature>
<evidence type="ECO:0000256" key="2">
    <source>
        <dbReference type="SAM" id="MobiDB-lite"/>
    </source>
</evidence>
<feature type="signal peptide" evidence="3">
    <location>
        <begin position="1"/>
        <end position="26"/>
    </location>
</feature>
<proteinExistence type="predicted"/>
<feature type="chain" id="PRO_5043448103" evidence="3">
    <location>
        <begin position="27"/>
        <end position="196"/>
    </location>
</feature>
<evidence type="ECO:0000256" key="3">
    <source>
        <dbReference type="SAM" id="SignalP"/>
    </source>
</evidence>
<dbReference type="PROSITE" id="PS51257">
    <property type="entry name" value="PROKAR_LIPOPROTEIN"/>
    <property type="match status" value="1"/>
</dbReference>
<feature type="region of interest" description="Disordered" evidence="2">
    <location>
        <begin position="176"/>
        <end position="196"/>
    </location>
</feature>
<sequence length="196" mass="20488">MTIAYRPACVIAALLLLAGCAQQPNAGAPALKNEMGQLNQRLDHLNVQVSALMQQNALNAQSTSGVYIYPAAQTAAEVDSQIGKLQVSLSQVETEANGSQALLRIRTVDNSPLTPFHATLDWGQVDPASGKPLTADALSQPIAVPAALLPKPDAALELRLSGLTPEQVGFIRLHGITKTTPSSPSPADAAKPLSQQ</sequence>
<dbReference type="InterPro" id="IPR021658">
    <property type="entry name" value="DUF3251"/>
</dbReference>
<organism evidence="5">
    <name type="scientific">Acerihabitans sp. KWT182</name>
    <dbReference type="NCBI Taxonomy" id="3157919"/>
    <lineage>
        <taxon>Bacteria</taxon>
        <taxon>Pseudomonadati</taxon>
        <taxon>Pseudomonadota</taxon>
        <taxon>Gammaproteobacteria</taxon>
        <taxon>Enterobacterales</taxon>
        <taxon>Pectobacteriaceae</taxon>
        <taxon>Acerihabitans</taxon>
    </lineage>
</organism>
<dbReference type="Gene3D" id="2.60.40.1620">
    <property type="entry name" value="Lipoprotein YajI-like"/>
    <property type="match status" value="1"/>
</dbReference>
<gene>
    <name evidence="5" type="ORF">ABK905_06820</name>
</gene>
<accession>A0AAU7QD60</accession>
<dbReference type="InterPro" id="IPR037125">
    <property type="entry name" value="YajI-like_sf"/>
</dbReference>
<feature type="compositionally biased region" description="Low complexity" evidence="2">
    <location>
        <begin position="177"/>
        <end position="196"/>
    </location>
</feature>
<keyword evidence="3" id="KW-0732">Signal</keyword>
<keyword evidence="1" id="KW-0175">Coiled coil</keyword>
<dbReference type="Pfam" id="PF11622">
    <property type="entry name" value="DUF3251"/>
    <property type="match status" value="1"/>
</dbReference>
<evidence type="ECO:0000313" key="5">
    <source>
        <dbReference type="EMBL" id="XBS70811.1"/>
    </source>
</evidence>
<name>A0AAU7QD60_9GAMM</name>
<evidence type="ECO:0000256" key="1">
    <source>
        <dbReference type="SAM" id="Coils"/>
    </source>
</evidence>